<sequence length="91" mass="11406">MMILLFVMIIQKIEFLNILQAARHAFKGELRTQLFYYKAELTRREENVRAFLRRIFFHFKIYQSDIFRYNKSIILLFEHIFFKERTTWIFC</sequence>
<dbReference type="AlphaFoldDB" id="A0A1B1Z1I6"/>
<evidence type="ECO:0000313" key="1">
    <source>
        <dbReference type="EMBL" id="ANX11285.1"/>
    </source>
</evidence>
<dbReference type="KEGG" id="far:ABE41_004650"/>
<keyword evidence="2" id="KW-1185">Reference proteome</keyword>
<dbReference type="STRING" id="255247.ABE41_004650"/>
<accession>A0A1B1Z1I6</accession>
<dbReference type="Proteomes" id="UP000077412">
    <property type="component" value="Chromosome"/>
</dbReference>
<dbReference type="EMBL" id="CP016761">
    <property type="protein sequence ID" value="ANX11285.1"/>
    <property type="molecule type" value="Genomic_DNA"/>
</dbReference>
<organism evidence="1 2">
    <name type="scientific">Fictibacillus arsenicus</name>
    <dbReference type="NCBI Taxonomy" id="255247"/>
    <lineage>
        <taxon>Bacteria</taxon>
        <taxon>Bacillati</taxon>
        <taxon>Bacillota</taxon>
        <taxon>Bacilli</taxon>
        <taxon>Bacillales</taxon>
        <taxon>Fictibacillaceae</taxon>
        <taxon>Fictibacillus</taxon>
    </lineage>
</organism>
<reference evidence="1 2" key="1">
    <citation type="submission" date="2016-08" db="EMBL/GenBank/DDBJ databases">
        <title>Complete genome sequence of Fictibacillus arsenicus G25-54, a strain with toxicity to nematodes and a potential arsenic-resistance activity.</title>
        <authorList>
            <person name="Zheng Z."/>
        </authorList>
    </citation>
    <scope>NUCLEOTIDE SEQUENCE [LARGE SCALE GENOMIC DNA]</scope>
    <source>
        <strain evidence="1 2">G25-54</strain>
    </source>
</reference>
<evidence type="ECO:0000313" key="2">
    <source>
        <dbReference type="Proteomes" id="UP000077412"/>
    </source>
</evidence>
<proteinExistence type="predicted"/>
<protein>
    <submittedName>
        <fullName evidence="1">Uncharacterized protein</fullName>
    </submittedName>
</protein>
<gene>
    <name evidence="1" type="ORF">ABE41_004650</name>
</gene>
<name>A0A1B1Z1I6_9BACL</name>